<dbReference type="InterPro" id="IPR005653">
    <property type="entry name" value="OstA-like_N"/>
</dbReference>
<feature type="domain" description="Organic solvent tolerance-like N-terminal" evidence="1">
    <location>
        <begin position="279"/>
        <end position="393"/>
    </location>
</feature>
<evidence type="ECO:0000313" key="2">
    <source>
        <dbReference type="EMBL" id="PGH26279.1"/>
    </source>
</evidence>
<evidence type="ECO:0000313" key="3">
    <source>
        <dbReference type="Proteomes" id="UP000226179"/>
    </source>
</evidence>
<name>A0A2B7YZ58_9FUSO</name>
<dbReference type="Pfam" id="PF06835">
    <property type="entry name" value="LptC"/>
    <property type="match status" value="1"/>
</dbReference>
<protein>
    <submittedName>
        <fullName evidence="2">S-layer protein</fullName>
    </submittedName>
</protein>
<dbReference type="Gene3D" id="2.60.450.10">
    <property type="entry name" value="Lipopolysaccharide (LPS) transport protein A like domain"/>
    <property type="match status" value="2"/>
</dbReference>
<dbReference type="Pfam" id="PF03968">
    <property type="entry name" value="LptD_N"/>
    <property type="match status" value="1"/>
</dbReference>
<gene>
    <name evidence="2" type="ORF">RN90_08280</name>
</gene>
<proteinExistence type="predicted"/>
<organism evidence="2 3">
    <name type="scientific">Fusobacterium animalis</name>
    <dbReference type="NCBI Taxonomy" id="76859"/>
    <lineage>
        <taxon>Bacteria</taxon>
        <taxon>Fusobacteriati</taxon>
        <taxon>Fusobacteriota</taxon>
        <taxon>Fusobacteriia</taxon>
        <taxon>Fusobacteriales</taxon>
        <taxon>Fusobacteriaceae</taxon>
        <taxon>Fusobacterium</taxon>
    </lineage>
</organism>
<comment type="caution">
    <text evidence="2">The sequence shown here is derived from an EMBL/GenBank/DDBJ whole genome shotgun (WGS) entry which is preliminary data.</text>
</comment>
<dbReference type="EMBL" id="NJGJ01000001">
    <property type="protein sequence ID" value="PGH26279.1"/>
    <property type="molecule type" value="Genomic_DNA"/>
</dbReference>
<dbReference type="InterPro" id="IPR010664">
    <property type="entry name" value="LipoPS_assembly_LptC-rel"/>
</dbReference>
<reference evidence="2 3" key="1">
    <citation type="submission" date="2017-06" db="EMBL/GenBank/DDBJ databases">
        <title>Draft genome sequence of Fusobacterium nucleatum subsp. animalis KCOM 1280 (=ChDC F318).</title>
        <authorList>
            <person name="Kook J.-K."/>
            <person name="Park S.-N."/>
            <person name="Lim Y.K."/>
            <person name="Roh H."/>
        </authorList>
    </citation>
    <scope>NUCLEOTIDE SEQUENCE [LARGE SCALE GENOMIC DNA]</scope>
    <source>
        <strain evidence="3">KCOM 1280 ( ChDC F318)</strain>
    </source>
</reference>
<dbReference type="Proteomes" id="UP000226179">
    <property type="component" value="Unassembled WGS sequence"/>
</dbReference>
<dbReference type="AlphaFoldDB" id="A0A2B7YZ58"/>
<sequence length="644" mass="72194">MVLNETTQSFKVTGDVKFTYQDYIFDVSYIEKEPNSDIINVYGQIRGGNPIYSVLADKGEYNINDKKIRIFGNVDITSTKGEKLNLDNFVYSSETKEADMYGNKIRYTSPTNNLEAEYIHYNTVTKEITTDKTFDSWNEKGEGITGTNIVYNLGTKDFYSKENITVKNKDYGLTTKNVTYKEETGILSAPEPYIIKSTDETSTINGKSITYNKKTGELTSPGEIILNNKGTIMKGHDLVYNNISGLGKLQGPIPFENKEDKMSGTAKEIIIKKGDYVDLIGPVKVKQDTTNMLVDNARYSYKDELVHVNTPVKFNDPVKSMVGSVSSATYSPKDSILKGTNFNMKEPDRSAKAQNIVLYNKENRRLELIGNAYLSSGKDNISGPKIVYYLDTKDAETPTNSIIHYDQYTVKSTYGKVNKESGEIFVKNADVKSLDGNDFSSNQAKGNINNIVHFTGNVKGKSKQKEGDVYFTGDKADLYMSKVNDKYEAKKVIVNTKSTFTQLNRKIVSNYMELDLIKKEVYAKDKPVLTIDDGEKGNTLVKADDVTGYIDKELIKLNKNVYVKNINEKKEETVLTADRGTVTKQMADVYDRVKVVTKDSVITANEGHYDIVNRKIRAKGNVHVDYTSGKSASSIFNNTTSTKK</sequence>
<evidence type="ECO:0000259" key="1">
    <source>
        <dbReference type="Pfam" id="PF03968"/>
    </source>
</evidence>
<accession>A0A2B7YZ58</accession>